<proteinExistence type="predicted"/>
<feature type="region of interest" description="Disordered" evidence="1">
    <location>
        <begin position="1"/>
        <end position="22"/>
    </location>
</feature>
<evidence type="ECO:0000259" key="2">
    <source>
        <dbReference type="PROSITE" id="PS50211"/>
    </source>
</evidence>
<feature type="compositionally biased region" description="Basic and acidic residues" evidence="1">
    <location>
        <begin position="231"/>
        <end position="240"/>
    </location>
</feature>
<evidence type="ECO:0000313" key="3">
    <source>
        <dbReference type="EMBL" id="KAK6001465.1"/>
    </source>
</evidence>
<feature type="region of interest" description="Disordered" evidence="1">
    <location>
        <begin position="231"/>
        <end position="289"/>
    </location>
</feature>
<feature type="domain" description="UDENN" evidence="2">
    <location>
        <begin position="176"/>
        <end position="744"/>
    </location>
</feature>
<dbReference type="InterPro" id="IPR037516">
    <property type="entry name" value="Tripartite_DENN"/>
</dbReference>
<dbReference type="PANTHER" id="PTHR28245:SF1">
    <property type="entry name" value="ARF3-INTERACTING PROTEIN 1"/>
    <property type="match status" value="1"/>
</dbReference>
<accession>A0ABR0TBV8</accession>
<dbReference type="InterPro" id="IPR052809">
    <property type="entry name" value="Actin_polarity_regulatory"/>
</dbReference>
<feature type="compositionally biased region" description="Acidic residues" evidence="1">
    <location>
        <begin position="269"/>
        <end position="284"/>
    </location>
</feature>
<evidence type="ECO:0000256" key="1">
    <source>
        <dbReference type="SAM" id="MobiDB-lite"/>
    </source>
</evidence>
<dbReference type="InterPro" id="IPR012860">
    <property type="entry name" value="Afi1_N"/>
</dbReference>
<organism evidence="3 4">
    <name type="scientific">Aureobasidium pullulans</name>
    <name type="common">Black yeast</name>
    <name type="synonym">Pullularia pullulans</name>
    <dbReference type="NCBI Taxonomy" id="5580"/>
    <lineage>
        <taxon>Eukaryota</taxon>
        <taxon>Fungi</taxon>
        <taxon>Dikarya</taxon>
        <taxon>Ascomycota</taxon>
        <taxon>Pezizomycotina</taxon>
        <taxon>Dothideomycetes</taxon>
        <taxon>Dothideomycetidae</taxon>
        <taxon>Dothideales</taxon>
        <taxon>Saccotheciaceae</taxon>
        <taxon>Aureobasidium</taxon>
    </lineage>
</organism>
<feature type="compositionally biased region" description="Basic and acidic residues" evidence="1">
    <location>
        <begin position="247"/>
        <end position="260"/>
    </location>
</feature>
<dbReference type="EMBL" id="JASGXD010000014">
    <property type="protein sequence ID" value="KAK6001465.1"/>
    <property type="molecule type" value="Genomic_DNA"/>
</dbReference>
<feature type="region of interest" description="Disordered" evidence="1">
    <location>
        <begin position="399"/>
        <end position="424"/>
    </location>
</feature>
<gene>
    <name evidence="3" type="ORF">QM012_002796</name>
</gene>
<dbReference type="PANTHER" id="PTHR28245">
    <property type="entry name" value="ARF3-INTERACTING PROTEIN 1"/>
    <property type="match status" value="1"/>
</dbReference>
<dbReference type="Pfam" id="PF07792">
    <property type="entry name" value="Afi1"/>
    <property type="match status" value="1"/>
</dbReference>
<evidence type="ECO:0000313" key="4">
    <source>
        <dbReference type="Proteomes" id="UP001341245"/>
    </source>
</evidence>
<feature type="compositionally biased region" description="Basic and acidic residues" evidence="1">
    <location>
        <begin position="399"/>
        <end position="411"/>
    </location>
</feature>
<dbReference type="Pfam" id="PF08616">
    <property type="entry name" value="SPA"/>
    <property type="match status" value="1"/>
</dbReference>
<feature type="region of interest" description="Disordered" evidence="1">
    <location>
        <begin position="135"/>
        <end position="173"/>
    </location>
</feature>
<reference evidence="3 4" key="1">
    <citation type="submission" date="2023-11" db="EMBL/GenBank/DDBJ databases">
        <title>Draft genome sequence and annotation of the polyextremotolerant black yeast-like fungus Aureobasidium pullulans NRRL 62042.</title>
        <authorList>
            <person name="Dielentheis-Frenken M.R.E."/>
            <person name="Wibberg D."/>
            <person name="Blank L.M."/>
            <person name="Tiso T."/>
        </authorList>
    </citation>
    <scope>NUCLEOTIDE SEQUENCE [LARGE SCALE GENOMIC DNA]</scope>
    <source>
        <strain evidence="3 4">NRRL 62042</strain>
    </source>
</reference>
<protein>
    <recommendedName>
        <fullName evidence="2">UDENN domain-containing protein</fullName>
    </recommendedName>
</protein>
<dbReference type="Proteomes" id="UP001341245">
    <property type="component" value="Unassembled WGS sequence"/>
</dbReference>
<dbReference type="PROSITE" id="PS50211">
    <property type="entry name" value="DENN"/>
    <property type="match status" value="1"/>
</dbReference>
<sequence length="903" mass="100445">MAVVMQAPGSTNKQAPGKPKRRRSLLLRARHRHGPVHCCRSPGLGPFVEKEIKKFERDEGRHDQGQLNTWIPGISVQLFGPFLLIALHRQNSSCISQILPIAPAAAMSGAATAGRRPSLASFPSRKQSAYDVMPSATVRPPMRPSLSHSARSPTMPRRKRKPRPQYPQDSTERHVEYILVASFDIDTGSVMEHQYPAPIGGDEHMLAELMLPDQTHLRSQDWTVFFLHKDQSSEDELQQRRDRRRQQRAEKKQQRAEAKSDQPATDPEVYNDSDDNTEDAESEDDAVKSTQGTPLVYVLNLVNTKHDANVKRGAVVKAMAICTRHSFLHIYKPLLLLALEDYFRSPTIETLASLYESVNAMDLSLLPRLSFQERYILQASDVKDLFIEKFEAMVQKRIQEDKAKDQSDEKQLQQQTPRQRYGLPRDTHEFDSVVHYNKIPVPIKIPTALSLETVGDFSLIKLIQTFSTPHSASPQPFTQHHPHLTTSGPLTHPIIVLLNALLSQKRIIFIGHNLPSSEVAEAVLAACSLASGGFLRGFTRHAFPYTDLTKIDDLLKVPGFIAGVTNPAFATHTQWWDVMCDLPTGRIKISPKIEQAPLTEGVLFFQQSGIPQPHNAPGAVSAAGTATGAGMSGFPSIPSGSGDPTGDVAFMASVLAAIAERRGEGAVRSKFRLWILKFIRIAASFEELVYGASAIFAYYPPGSPISPATATMDFPSPMTVLDAALEDPAVAGHGYVWPSQEAKMRELAANATRIEGWTKTRSYYNFIQDFSVMFSLRPIQDLDLQHLHDKLTKLRLGSDASASVYLAICARVKTYEQINQLLSVFAYASPAVMNDRHNGMFYLALGLVHPRLDVRETVAELIDKIRVHEAGRHFWAALGRFEQAAFDRVVLARAEREDSGLMV</sequence>
<keyword evidence="4" id="KW-1185">Reference proteome</keyword>
<comment type="caution">
    <text evidence="3">The sequence shown here is derived from an EMBL/GenBank/DDBJ whole genome shotgun (WGS) entry which is preliminary data.</text>
</comment>
<name>A0ABR0TBV8_AURPU</name>